<gene>
    <name evidence="3" type="ORF">C800_01382</name>
</gene>
<accession>R9HKB4</accession>
<feature type="domain" description="Acyltransferase 3" evidence="2">
    <location>
        <begin position="11"/>
        <end position="108"/>
    </location>
</feature>
<dbReference type="GO" id="GO:0016747">
    <property type="term" value="F:acyltransferase activity, transferring groups other than amino-acyl groups"/>
    <property type="evidence" value="ECO:0007669"/>
    <property type="project" value="InterPro"/>
</dbReference>
<evidence type="ECO:0000256" key="1">
    <source>
        <dbReference type="SAM" id="Phobius"/>
    </source>
</evidence>
<protein>
    <recommendedName>
        <fullName evidence="2">Acyltransferase 3 domain-containing protein</fullName>
    </recommendedName>
</protein>
<keyword evidence="1" id="KW-1133">Transmembrane helix</keyword>
<organism evidence="3 4">
    <name type="scientific">Phocaeicola vulgatus dnLKV7</name>
    <dbReference type="NCBI Taxonomy" id="1235786"/>
    <lineage>
        <taxon>Bacteria</taxon>
        <taxon>Pseudomonadati</taxon>
        <taxon>Bacteroidota</taxon>
        <taxon>Bacteroidia</taxon>
        <taxon>Bacteroidales</taxon>
        <taxon>Bacteroidaceae</taxon>
        <taxon>Phocaeicola</taxon>
    </lineage>
</organism>
<dbReference type="AlphaFoldDB" id="R9HKB4"/>
<evidence type="ECO:0000259" key="2">
    <source>
        <dbReference type="Pfam" id="PF01757"/>
    </source>
</evidence>
<reference evidence="3 4" key="1">
    <citation type="submission" date="2013-04" db="EMBL/GenBank/DDBJ databases">
        <title>The Genome Sequence of Bacteroides vulgatus dnLKV7.</title>
        <authorList>
            <consortium name="The Broad Institute Genomics Platform"/>
            <consortium name="The Broad Institute Genome Sequencing Center for Infectious Disease"/>
            <person name="Earl A."/>
            <person name="Xavier R."/>
            <person name="Kuhn K."/>
            <person name="Stappenbeck T."/>
            <person name="Walker B."/>
            <person name="Young S."/>
            <person name="Zeng Q."/>
            <person name="Gargeya S."/>
            <person name="Fitzgerald M."/>
            <person name="Haas B."/>
            <person name="Abouelleil A."/>
            <person name="Allen A.W."/>
            <person name="Alvarado L."/>
            <person name="Arachchi H.M."/>
            <person name="Berlin A.M."/>
            <person name="Chapman S.B."/>
            <person name="Gainer-Dewar J."/>
            <person name="Goldberg J."/>
            <person name="Griggs A."/>
            <person name="Gujja S."/>
            <person name="Hansen M."/>
            <person name="Howarth C."/>
            <person name="Imamovic A."/>
            <person name="Ireland A."/>
            <person name="Larimer J."/>
            <person name="McCowan C."/>
            <person name="Murphy C."/>
            <person name="Pearson M."/>
            <person name="Poon T.W."/>
            <person name="Priest M."/>
            <person name="Roberts A."/>
            <person name="Saif S."/>
            <person name="Shea T."/>
            <person name="Sisk P."/>
            <person name="Sykes S."/>
            <person name="Wortman J."/>
            <person name="Nusbaum C."/>
            <person name="Birren B."/>
        </authorList>
    </citation>
    <scope>NUCLEOTIDE SEQUENCE [LARGE SCALE GENOMIC DNA]</scope>
    <source>
        <strain evidence="4">dnLKV7</strain>
    </source>
</reference>
<dbReference type="RefSeq" id="WP_016270635.1">
    <property type="nucleotide sequence ID" value="NZ_KE159474.1"/>
</dbReference>
<keyword evidence="1" id="KW-0812">Transmembrane</keyword>
<feature type="transmembrane region" description="Helical" evidence="1">
    <location>
        <begin position="14"/>
        <end position="36"/>
    </location>
</feature>
<feature type="transmembrane region" description="Helical" evidence="1">
    <location>
        <begin position="42"/>
        <end position="64"/>
    </location>
</feature>
<evidence type="ECO:0000313" key="4">
    <source>
        <dbReference type="Proteomes" id="UP000014151"/>
    </source>
</evidence>
<dbReference type="HOGENOM" id="CLU_2080116_0_0_10"/>
<feature type="transmembrane region" description="Helical" evidence="1">
    <location>
        <begin position="76"/>
        <end position="96"/>
    </location>
</feature>
<dbReference type="EMBL" id="ASSN01000009">
    <property type="protein sequence ID" value="EOS04384.1"/>
    <property type="molecule type" value="Genomic_DNA"/>
</dbReference>
<dbReference type="Pfam" id="PF01757">
    <property type="entry name" value="Acyl_transf_3"/>
    <property type="match status" value="1"/>
</dbReference>
<comment type="caution">
    <text evidence="3">The sequence shown here is derived from an EMBL/GenBank/DDBJ whole genome shotgun (WGS) entry which is preliminary data.</text>
</comment>
<name>R9HKB4_PHOVU</name>
<dbReference type="Proteomes" id="UP000014151">
    <property type="component" value="Unassembled WGS sequence"/>
</dbReference>
<dbReference type="InterPro" id="IPR002656">
    <property type="entry name" value="Acyl_transf_3_dom"/>
</dbReference>
<sequence>MVLVKKERESNFELLRLIAMIFIVLYHFCSSVKAGIDTENRWILLGYTIFHIGVPVFILISGYWTIKLSIRKLISFYLYCFLWYLMCYGISVLFLGEEFILKDFMMQWFPFSHTGGR</sequence>
<proteinExistence type="predicted"/>
<keyword evidence="1" id="KW-0472">Membrane</keyword>
<evidence type="ECO:0000313" key="3">
    <source>
        <dbReference type="EMBL" id="EOS04384.1"/>
    </source>
</evidence>